<name>A0A8S1B1D5_ARCPL</name>
<evidence type="ECO:0000256" key="10">
    <source>
        <dbReference type="ARBA" id="ARBA00023136"/>
    </source>
</evidence>
<dbReference type="SUPFAM" id="SSF48208">
    <property type="entry name" value="Six-hairpin glycosidases"/>
    <property type="match status" value="1"/>
</dbReference>
<protein>
    <recommendedName>
        <fullName evidence="6">heparosan-N-sulfate-glucuronate 5-epimerase</fullName>
        <ecNumber evidence="6">5.1.3.17</ecNumber>
    </recommendedName>
</protein>
<evidence type="ECO:0000313" key="16">
    <source>
        <dbReference type="EMBL" id="CAB3252073.1"/>
    </source>
</evidence>
<organism evidence="16 17">
    <name type="scientific">Arctia plantaginis</name>
    <name type="common">Wood tiger moth</name>
    <name type="synonym">Phalaena plantaginis</name>
    <dbReference type="NCBI Taxonomy" id="874455"/>
    <lineage>
        <taxon>Eukaryota</taxon>
        <taxon>Metazoa</taxon>
        <taxon>Ecdysozoa</taxon>
        <taxon>Arthropoda</taxon>
        <taxon>Hexapoda</taxon>
        <taxon>Insecta</taxon>
        <taxon>Pterygota</taxon>
        <taxon>Neoptera</taxon>
        <taxon>Endopterygota</taxon>
        <taxon>Lepidoptera</taxon>
        <taxon>Glossata</taxon>
        <taxon>Ditrysia</taxon>
        <taxon>Noctuoidea</taxon>
        <taxon>Erebidae</taxon>
        <taxon>Arctiinae</taxon>
        <taxon>Arctia</taxon>
    </lineage>
</organism>
<keyword evidence="9 13" id="KW-1133">Transmembrane helix</keyword>
<keyword evidence="8" id="KW-0735">Signal-anchor</keyword>
<proteinExistence type="inferred from homology"/>
<evidence type="ECO:0000256" key="8">
    <source>
        <dbReference type="ARBA" id="ARBA00022968"/>
    </source>
</evidence>
<accession>A0A8S1B1D5</accession>
<dbReference type="EMBL" id="CADEBD010000364">
    <property type="protein sequence ID" value="CAB3252073.1"/>
    <property type="molecule type" value="Genomic_DNA"/>
</dbReference>
<keyword evidence="10 13" id="KW-0472">Membrane</keyword>
<feature type="domain" description="D-glucuronyl C5-epimerase C-terminal" evidence="14">
    <location>
        <begin position="390"/>
        <end position="578"/>
    </location>
</feature>
<evidence type="ECO:0000256" key="2">
    <source>
        <dbReference type="ARBA" id="ARBA00004606"/>
    </source>
</evidence>
<gene>
    <name evidence="16" type="ORF">APLA_LOCUS13910</name>
</gene>
<comment type="catalytic activity">
    <reaction evidence="1">
        <text>[heparosan-N-sulfate](n) = [heparan-N-sulfate](n)</text>
        <dbReference type="Rhea" id="RHEA:20197"/>
        <dbReference type="Rhea" id="RHEA-COMP:9556"/>
        <dbReference type="Rhea" id="RHEA-COMP:9557"/>
        <dbReference type="ChEBI" id="CHEBI:58041"/>
        <dbReference type="ChEBI" id="CHEBI:58287"/>
        <dbReference type="EC" id="5.1.3.17"/>
    </reaction>
</comment>
<dbReference type="GO" id="GO:0005794">
    <property type="term" value="C:Golgi apparatus"/>
    <property type="evidence" value="ECO:0007669"/>
    <property type="project" value="TreeGrafter"/>
</dbReference>
<evidence type="ECO:0000256" key="4">
    <source>
        <dbReference type="ARBA" id="ARBA00005093"/>
    </source>
</evidence>
<dbReference type="InterPro" id="IPR008928">
    <property type="entry name" value="6-hairpin_glycosidase_sf"/>
</dbReference>
<keyword evidence="7 13" id="KW-0812">Transmembrane</keyword>
<comment type="similarity">
    <text evidence="5">Belongs to the D-glucuronyl C5-epimerase family.</text>
</comment>
<comment type="caution">
    <text evidence="16">The sequence shown here is derived from an EMBL/GenBank/DDBJ whole genome shotgun (WGS) entry which is preliminary data.</text>
</comment>
<dbReference type="OrthoDB" id="10045710at2759"/>
<sequence length="589" mass="67033">MLIISYDHISQRIFFDEAVVQVAGMMLLRVNLRAGLLALVTTALLFMILWGHCGDISRFSRPILSASLTERGSNAANDAIECSINGEYTVMCRRDTDRDEVFVPFSLVHKYFEIYGKITSTDGVDKFEWSHSYGKIYHPKKKYDPLGTFTTFENYNVEVRDRVKCISGIEGVPVSTQWEPRGFFYPTQIAQFGLAHYSKHIIEPDPKRRIIDDGEKHLENWIVSKDAYMARDYDNSVQSNVIRFSTSDHISSQVWLKVNLSQDFVLSVDIQMKPNSSMTVVLQNKDKKETVYLHYITSMQLISAQEDHISYGVGVDPNWKRITRDLIIDMQKGWALLDKPKRRLPRNKFKISSIILSGSGSLDNVTLSSSEHMHMFYNAARWLLRAQSARSGAWPIPVRRRMAAGVAELKPGWHSAMSQGHAISLLARAYHASGDATYLQAAKRALYLLDVPSHAGGVKAMWMDKYVWYEEYPTKPPLFVLNGFIYTLLGLYDLHIIEGENSISLAKKMFDDGMTSLKNLLPLFDTGSGSFYDLRHFTLGVSPNIARWDYHATHVNQLYLLAGLDSDPILINTAKRWEGYMQGKRAAHN</sequence>
<evidence type="ECO:0000256" key="7">
    <source>
        <dbReference type="ARBA" id="ARBA00022692"/>
    </source>
</evidence>
<evidence type="ECO:0000259" key="15">
    <source>
        <dbReference type="Pfam" id="PF21174"/>
    </source>
</evidence>
<dbReference type="GO" id="GO:0005975">
    <property type="term" value="P:carbohydrate metabolic process"/>
    <property type="evidence" value="ECO:0007669"/>
    <property type="project" value="InterPro"/>
</dbReference>
<dbReference type="GO" id="GO:0015012">
    <property type="term" value="P:heparan sulfate proteoglycan biosynthetic process"/>
    <property type="evidence" value="ECO:0007669"/>
    <property type="project" value="InterPro"/>
</dbReference>
<feature type="domain" description="D-glucuronyl C5-epimerase beta-sandwich" evidence="15">
    <location>
        <begin position="238"/>
        <end position="359"/>
    </location>
</feature>
<evidence type="ECO:0000256" key="9">
    <source>
        <dbReference type="ARBA" id="ARBA00022989"/>
    </source>
</evidence>
<dbReference type="PANTHER" id="PTHR13174:SF3">
    <property type="entry name" value="D-GLUCURONYL C5-EPIMERASE"/>
    <property type="match status" value="1"/>
</dbReference>
<evidence type="ECO:0000256" key="13">
    <source>
        <dbReference type="SAM" id="Phobius"/>
    </source>
</evidence>
<comment type="pathway">
    <text evidence="4">Glycan metabolism; heparan sulfate biosynthesis.</text>
</comment>
<dbReference type="Pfam" id="PF21174">
    <property type="entry name" value="Glce_b_sandwich"/>
    <property type="match status" value="1"/>
</dbReference>
<feature type="transmembrane region" description="Helical" evidence="13">
    <location>
        <begin position="34"/>
        <end position="52"/>
    </location>
</feature>
<dbReference type="InterPro" id="IPR039721">
    <property type="entry name" value="C5-epimerase"/>
</dbReference>
<evidence type="ECO:0000256" key="3">
    <source>
        <dbReference type="ARBA" id="ARBA00004841"/>
    </source>
</evidence>
<dbReference type="Proteomes" id="UP000494256">
    <property type="component" value="Unassembled WGS sequence"/>
</dbReference>
<evidence type="ECO:0000259" key="14">
    <source>
        <dbReference type="Pfam" id="PF06662"/>
    </source>
</evidence>
<keyword evidence="11" id="KW-0413">Isomerase</keyword>
<reference evidence="16 17" key="1">
    <citation type="submission" date="2020-04" db="EMBL/GenBank/DDBJ databases">
        <authorList>
            <person name="Wallbank WR R."/>
            <person name="Pardo Diaz C."/>
            <person name="Kozak K."/>
            <person name="Martin S."/>
            <person name="Jiggins C."/>
            <person name="Moest M."/>
            <person name="Warren A I."/>
            <person name="Byers J.R.P. K."/>
            <person name="Montejo-Kovacevich G."/>
            <person name="Yen C E."/>
        </authorList>
    </citation>
    <scope>NUCLEOTIDE SEQUENCE [LARGE SCALE GENOMIC DNA]</scope>
</reference>
<dbReference type="InterPro" id="IPR059154">
    <property type="entry name" value="Glce_b_sandwich"/>
</dbReference>
<evidence type="ECO:0000256" key="12">
    <source>
        <dbReference type="ARBA" id="ARBA00037847"/>
    </source>
</evidence>
<comment type="subcellular location">
    <subcellularLocation>
        <location evidence="12">Endomembrane system</location>
        <topology evidence="12">Single-pass membrane protein</topology>
    </subcellularLocation>
    <subcellularLocation>
        <location evidence="2">Membrane</location>
        <topology evidence="2">Single-pass type II membrane protein</topology>
    </subcellularLocation>
</comment>
<dbReference type="PANTHER" id="PTHR13174">
    <property type="entry name" value="D-GLUCURONYL C5-EPIMERASE"/>
    <property type="match status" value="1"/>
</dbReference>
<dbReference type="Pfam" id="PF06662">
    <property type="entry name" value="C5-epim_C"/>
    <property type="match status" value="1"/>
</dbReference>
<evidence type="ECO:0000313" key="17">
    <source>
        <dbReference type="Proteomes" id="UP000494256"/>
    </source>
</evidence>
<dbReference type="EC" id="5.1.3.17" evidence="6"/>
<evidence type="ECO:0000256" key="1">
    <source>
        <dbReference type="ARBA" id="ARBA00000434"/>
    </source>
</evidence>
<evidence type="ECO:0000256" key="6">
    <source>
        <dbReference type="ARBA" id="ARBA00012087"/>
    </source>
</evidence>
<evidence type="ECO:0000256" key="5">
    <source>
        <dbReference type="ARBA" id="ARBA00005584"/>
    </source>
</evidence>
<evidence type="ECO:0000256" key="11">
    <source>
        <dbReference type="ARBA" id="ARBA00023235"/>
    </source>
</evidence>
<comment type="pathway">
    <text evidence="3">Glycan metabolism; heparin biosynthesis.</text>
</comment>
<dbReference type="InterPro" id="IPR010598">
    <property type="entry name" value="C5-epim_C"/>
</dbReference>
<dbReference type="AlphaFoldDB" id="A0A8S1B1D5"/>
<dbReference type="GO" id="GO:0047464">
    <property type="term" value="F:heparosan-N-sulfate-glucuronate 5-epimerase activity"/>
    <property type="evidence" value="ECO:0007669"/>
    <property type="project" value="UniProtKB-EC"/>
</dbReference>